<feature type="transmembrane region" description="Helical" evidence="7">
    <location>
        <begin position="83"/>
        <end position="105"/>
    </location>
</feature>
<dbReference type="EMBL" id="SIRE01000027">
    <property type="protein sequence ID" value="TBL71204.1"/>
    <property type="molecule type" value="Genomic_DNA"/>
</dbReference>
<dbReference type="PANTHER" id="PTHR36835">
    <property type="entry name" value="CYTOCHROME BO(3) UBIQUINOL OXIDASE SUBUNIT 4"/>
    <property type="match status" value="1"/>
</dbReference>
<dbReference type="GO" id="GO:0015078">
    <property type="term" value="F:proton transmembrane transporter activity"/>
    <property type="evidence" value="ECO:0007669"/>
    <property type="project" value="TreeGrafter"/>
</dbReference>
<reference evidence="8 9" key="1">
    <citation type="submission" date="2019-02" db="EMBL/GenBank/DDBJ databases">
        <title>Paenibacillus sp. nov., isolated from surface-sterilized tissue of Thalictrum simplex L.</title>
        <authorList>
            <person name="Tuo L."/>
        </authorList>
    </citation>
    <scope>NUCLEOTIDE SEQUENCE [LARGE SCALE GENOMIC DNA]</scope>
    <source>
        <strain evidence="8 9">N2SHLJ1</strain>
    </source>
</reference>
<protein>
    <submittedName>
        <fullName evidence="8">Cytochrome C oxidase subunit IV</fullName>
    </submittedName>
</protein>
<dbReference type="RefSeq" id="WP_131017383.1">
    <property type="nucleotide sequence ID" value="NZ_SIRE01000027.1"/>
</dbReference>
<evidence type="ECO:0000256" key="1">
    <source>
        <dbReference type="ARBA" id="ARBA00004651"/>
    </source>
</evidence>
<evidence type="ECO:0000256" key="4">
    <source>
        <dbReference type="ARBA" id="ARBA00022692"/>
    </source>
</evidence>
<dbReference type="InterPro" id="IPR050968">
    <property type="entry name" value="Cytochrome_c_oxidase_bac_sub4"/>
</dbReference>
<evidence type="ECO:0000256" key="7">
    <source>
        <dbReference type="SAM" id="Phobius"/>
    </source>
</evidence>
<evidence type="ECO:0000313" key="8">
    <source>
        <dbReference type="EMBL" id="TBL71204.1"/>
    </source>
</evidence>
<organism evidence="8 9">
    <name type="scientific">Paenibacillus thalictri</name>
    <dbReference type="NCBI Taxonomy" id="2527873"/>
    <lineage>
        <taxon>Bacteria</taxon>
        <taxon>Bacillati</taxon>
        <taxon>Bacillota</taxon>
        <taxon>Bacilli</taxon>
        <taxon>Bacillales</taxon>
        <taxon>Paenibacillaceae</taxon>
        <taxon>Paenibacillus</taxon>
    </lineage>
</organism>
<dbReference type="OrthoDB" id="2989516at2"/>
<feature type="transmembrane region" description="Helical" evidence="7">
    <location>
        <begin position="51"/>
        <end position="71"/>
    </location>
</feature>
<feature type="transmembrane region" description="Helical" evidence="7">
    <location>
        <begin position="25"/>
        <end position="45"/>
    </location>
</feature>
<dbReference type="GO" id="GO:0009319">
    <property type="term" value="C:cytochrome o ubiquinol oxidase complex"/>
    <property type="evidence" value="ECO:0007669"/>
    <property type="project" value="TreeGrafter"/>
</dbReference>
<keyword evidence="4 7" id="KW-0812">Transmembrane</keyword>
<dbReference type="GO" id="GO:0005886">
    <property type="term" value="C:plasma membrane"/>
    <property type="evidence" value="ECO:0007669"/>
    <property type="project" value="UniProtKB-SubCell"/>
</dbReference>
<dbReference type="PANTHER" id="PTHR36835:SF1">
    <property type="entry name" value="CYTOCHROME BO(3) UBIQUINOL OXIDASE SUBUNIT 4"/>
    <property type="match status" value="1"/>
</dbReference>
<dbReference type="GO" id="GO:0015990">
    <property type="term" value="P:electron transport coupled proton transport"/>
    <property type="evidence" value="ECO:0007669"/>
    <property type="project" value="TreeGrafter"/>
</dbReference>
<name>A0A4Q9DKD6_9BACL</name>
<evidence type="ECO:0000256" key="3">
    <source>
        <dbReference type="ARBA" id="ARBA00022475"/>
    </source>
</evidence>
<gene>
    <name evidence="8" type="ORF">EYB31_30995</name>
</gene>
<comment type="similarity">
    <text evidence="2">Belongs to the cytochrome c oxidase bacterial subunit 4 family.</text>
</comment>
<proteinExistence type="inferred from homology"/>
<accession>A0A4Q9DKD6</accession>
<dbReference type="GO" id="GO:0009486">
    <property type="term" value="F:cytochrome bo3 ubiquinol oxidase activity"/>
    <property type="evidence" value="ECO:0007669"/>
    <property type="project" value="TreeGrafter"/>
</dbReference>
<comment type="subcellular location">
    <subcellularLocation>
        <location evidence="1">Cell membrane</location>
        <topology evidence="1">Multi-pass membrane protein</topology>
    </subcellularLocation>
</comment>
<evidence type="ECO:0000256" key="5">
    <source>
        <dbReference type="ARBA" id="ARBA00022989"/>
    </source>
</evidence>
<keyword evidence="5 7" id="KW-1133">Transmembrane helix</keyword>
<keyword evidence="6 7" id="KW-0472">Membrane</keyword>
<dbReference type="InterPro" id="IPR005171">
    <property type="entry name" value="Cyt_c_oxidase_su4_prok"/>
</dbReference>
<sequence length="106" mass="12208">MVSEHHSDTNAAGQHPREEGPRNHYLAYIISILLTMLAFAVVLYGELDRSFILMFLVGLALIQAVFQLTYWMHMKDKGHLFPIIGIMFGFIIALTAVAMAVWWLWW</sequence>
<keyword evidence="3" id="KW-1003">Cell membrane</keyword>
<keyword evidence="9" id="KW-1185">Reference proteome</keyword>
<comment type="caution">
    <text evidence="8">The sequence shown here is derived from an EMBL/GenBank/DDBJ whole genome shotgun (WGS) entry which is preliminary data.</text>
</comment>
<dbReference type="Proteomes" id="UP000293142">
    <property type="component" value="Unassembled WGS sequence"/>
</dbReference>
<evidence type="ECO:0000256" key="2">
    <source>
        <dbReference type="ARBA" id="ARBA00008079"/>
    </source>
</evidence>
<evidence type="ECO:0000256" key="6">
    <source>
        <dbReference type="ARBA" id="ARBA00023136"/>
    </source>
</evidence>
<dbReference type="Pfam" id="PF03626">
    <property type="entry name" value="COX4_pro"/>
    <property type="match status" value="1"/>
</dbReference>
<evidence type="ECO:0000313" key="9">
    <source>
        <dbReference type="Proteomes" id="UP000293142"/>
    </source>
</evidence>
<dbReference type="GO" id="GO:0019646">
    <property type="term" value="P:aerobic electron transport chain"/>
    <property type="evidence" value="ECO:0007669"/>
    <property type="project" value="TreeGrafter"/>
</dbReference>
<dbReference type="AlphaFoldDB" id="A0A4Q9DKD6"/>